<dbReference type="CDD" id="cd00130">
    <property type="entry name" value="PAS"/>
    <property type="match status" value="1"/>
</dbReference>
<dbReference type="PROSITE" id="PS50113">
    <property type="entry name" value="PAC"/>
    <property type="match status" value="1"/>
</dbReference>
<dbReference type="SUPFAM" id="SSF109604">
    <property type="entry name" value="HD-domain/PDEase-like"/>
    <property type="match status" value="1"/>
</dbReference>
<gene>
    <name evidence="3" type="ordered locus">Deipr_1031</name>
</gene>
<proteinExistence type="predicted"/>
<dbReference type="SUPFAM" id="SSF55785">
    <property type="entry name" value="PYP-like sensor domain (PAS domain)"/>
    <property type="match status" value="1"/>
</dbReference>
<dbReference type="Pfam" id="PF13487">
    <property type="entry name" value="HD_5"/>
    <property type="match status" value="1"/>
</dbReference>
<dbReference type="InterPro" id="IPR000700">
    <property type="entry name" value="PAS-assoc_C"/>
</dbReference>
<organism evidence="3 4">
    <name type="scientific">Deinococcus proteolyticus (strain ATCC 35074 / DSM 20540 / JCM 6276 / NBRC 101906 / NCIMB 13154 / VKM Ac-1939 / CCM 2703 / MRP)</name>
    <dbReference type="NCBI Taxonomy" id="693977"/>
    <lineage>
        <taxon>Bacteria</taxon>
        <taxon>Thermotogati</taxon>
        <taxon>Deinococcota</taxon>
        <taxon>Deinococci</taxon>
        <taxon>Deinococcales</taxon>
        <taxon>Deinococcaceae</taxon>
        <taxon>Deinococcus</taxon>
    </lineage>
</organism>
<dbReference type="PANTHER" id="PTHR45228:SF8">
    <property type="entry name" value="TWO-COMPONENT RESPONSE REGULATOR-RELATED"/>
    <property type="match status" value="1"/>
</dbReference>
<dbReference type="InterPro" id="IPR013655">
    <property type="entry name" value="PAS_fold_3"/>
</dbReference>
<sequence>MPPADSFLETLDALHEGSTYLRLLNAMPVMLWTADATGVWQHVNSRWADYSGLTGHAASFGFEEAMHPADIPRALDAWRQSISSRDTYRIEYRLRSQGGSYRWFLIEGVCVTDRAGQGIAWVGTCTDIEAQKQAEREALDTREAGLRALGLALEARDRETRGHTDRVTAQALQLGQLMGLSPAQLHDLRLGAYLHDLGKIAVPDHILLKPGPLTPAERREMQGHAGEGERLAAALGFVPPAALELVRHHHERWDGQGYPDGLAGEYIPLLARIFAVIDVYDALTSDRPYKQAWPHERARAELQAEAGKHFDPAAVRAFLELELRA</sequence>
<evidence type="ECO:0000313" key="4">
    <source>
        <dbReference type="Proteomes" id="UP000007718"/>
    </source>
</evidence>
<dbReference type="KEGG" id="dpt:Deipr_1031"/>
<name>F0RN45_DEIPM</name>
<dbReference type="OrthoDB" id="9802066at2"/>
<reference evidence="4" key="1">
    <citation type="submission" date="2011-02" db="EMBL/GenBank/DDBJ databases">
        <title>The complete sequence of chromosome of Deinococcus proteolyticus DSM 20540.</title>
        <authorList>
            <consortium name="US DOE Joint Genome Institute (JGI-PGF)"/>
            <person name="Lucas S."/>
            <person name="Copeland A."/>
            <person name="Lapidus A."/>
            <person name="Bruce D."/>
            <person name="Goodwin L."/>
            <person name="Pitluck S."/>
            <person name="Kyrpides N."/>
            <person name="Mavromatis K."/>
            <person name="Pagani I."/>
            <person name="Ivanova N."/>
            <person name="Ovchinnikova G."/>
            <person name="Zeytun A."/>
            <person name="Detter J.C."/>
            <person name="Han C."/>
            <person name="Land M."/>
            <person name="Hauser L."/>
            <person name="Markowitz V."/>
            <person name="Cheng J.-F."/>
            <person name="Hugenholtz P."/>
            <person name="Woyke T."/>
            <person name="Wu D."/>
            <person name="Pukall R."/>
            <person name="Steenblock K."/>
            <person name="Brambilla E."/>
            <person name="Klenk H.-P."/>
            <person name="Eisen J.A."/>
        </authorList>
    </citation>
    <scope>NUCLEOTIDE SEQUENCE [LARGE SCALE GENOMIC DNA]</scope>
    <source>
        <strain evidence="4">ATCC 35074 / DSM 20540 / JCM 6276 / NBRC 101906 / NCIMB 13154 / VKM Ac-1939 / CCM 2703 / MRP</strain>
    </source>
</reference>
<dbReference type="Gene3D" id="3.30.450.20">
    <property type="entry name" value="PAS domain"/>
    <property type="match status" value="1"/>
</dbReference>
<dbReference type="RefSeq" id="WP_013614796.1">
    <property type="nucleotide sequence ID" value="NC_015161.1"/>
</dbReference>
<dbReference type="InterPro" id="IPR003607">
    <property type="entry name" value="HD/PDEase_dom"/>
</dbReference>
<feature type="domain" description="PAC" evidence="1">
    <location>
        <begin position="88"/>
        <end position="140"/>
    </location>
</feature>
<feature type="domain" description="HD-GYP" evidence="2">
    <location>
        <begin position="138"/>
        <end position="325"/>
    </location>
</feature>
<dbReference type="FunFam" id="3.30.450.20:FF:000099">
    <property type="entry name" value="Sensory box sensor histidine kinase"/>
    <property type="match status" value="1"/>
</dbReference>
<dbReference type="Pfam" id="PF08447">
    <property type="entry name" value="PAS_3"/>
    <property type="match status" value="1"/>
</dbReference>
<evidence type="ECO:0000313" key="3">
    <source>
        <dbReference type="EMBL" id="ADY26187.1"/>
    </source>
</evidence>
<dbReference type="EMBL" id="CP002536">
    <property type="protein sequence ID" value="ADY26187.1"/>
    <property type="molecule type" value="Genomic_DNA"/>
</dbReference>
<dbReference type="SMART" id="SM00471">
    <property type="entry name" value="HDc"/>
    <property type="match status" value="1"/>
</dbReference>
<dbReference type="PROSITE" id="PS51832">
    <property type="entry name" value="HD_GYP"/>
    <property type="match status" value="1"/>
</dbReference>
<dbReference type="PANTHER" id="PTHR45228">
    <property type="entry name" value="CYCLIC DI-GMP PHOSPHODIESTERASE TM_0186-RELATED"/>
    <property type="match status" value="1"/>
</dbReference>
<keyword evidence="4" id="KW-1185">Reference proteome</keyword>
<dbReference type="CDD" id="cd00077">
    <property type="entry name" value="HDc"/>
    <property type="match status" value="1"/>
</dbReference>
<dbReference type="Proteomes" id="UP000007718">
    <property type="component" value="Chromosome"/>
</dbReference>
<evidence type="ECO:0000259" key="1">
    <source>
        <dbReference type="PROSITE" id="PS50113"/>
    </source>
</evidence>
<dbReference type="InterPro" id="IPR035965">
    <property type="entry name" value="PAS-like_dom_sf"/>
</dbReference>
<dbReference type="InterPro" id="IPR037522">
    <property type="entry name" value="HD_GYP_dom"/>
</dbReference>
<dbReference type="SMART" id="SM00086">
    <property type="entry name" value="PAC"/>
    <property type="match status" value="1"/>
</dbReference>
<dbReference type="HOGENOM" id="CLU_000445_92_13_0"/>
<dbReference type="InterPro" id="IPR001610">
    <property type="entry name" value="PAC"/>
</dbReference>
<dbReference type="AlphaFoldDB" id="F0RN45"/>
<dbReference type="InterPro" id="IPR000014">
    <property type="entry name" value="PAS"/>
</dbReference>
<reference evidence="3 4" key="2">
    <citation type="journal article" date="2012" name="Stand. Genomic Sci.">
        <title>Complete genome sequence of the orange-red pigmented, radioresistant Deinococcus proteolyticus type strain (MRP(T)).</title>
        <authorList>
            <person name="Copeland A."/>
            <person name="Zeytun A."/>
            <person name="Yassawong M."/>
            <person name="Nolan M."/>
            <person name="Lucas S."/>
            <person name="Hammon N."/>
            <person name="Deshpande S."/>
            <person name="Cheng J.F."/>
            <person name="Han C."/>
            <person name="Tapia R."/>
            <person name="Goodwin L.A."/>
            <person name="Pitluck S."/>
            <person name="Mavromatis K."/>
            <person name="Liolios K."/>
            <person name="Pagani I."/>
            <person name="Ivanova N."/>
            <person name="Mikhailova N."/>
            <person name="Pati A."/>
            <person name="Chen A."/>
            <person name="Palaniappan K."/>
            <person name="Land M."/>
            <person name="Hauser L."/>
            <person name="Jeffries C.D."/>
            <person name="Brambilla E.M."/>
            <person name="Rohde M."/>
            <person name="Sikorski J."/>
            <person name="Pukall R."/>
            <person name="Goker M."/>
            <person name="Detter J.C."/>
            <person name="Woyke T."/>
            <person name="Bristow J."/>
            <person name="Eisen J.A."/>
            <person name="Markowitz V."/>
            <person name="Hugenholtz P."/>
            <person name="Kyrpides N.C."/>
            <person name="Klenk H.P."/>
            <person name="Lapidus A."/>
        </authorList>
    </citation>
    <scope>NUCLEOTIDE SEQUENCE [LARGE SCALE GENOMIC DNA]</scope>
    <source>
        <strain evidence="4">ATCC 35074 / DSM 20540 / JCM 6276 / NBRC 101906 / NCIMB 13154 / VKM Ac-1939 / CCM 2703 / MRP</strain>
    </source>
</reference>
<evidence type="ECO:0000259" key="2">
    <source>
        <dbReference type="PROSITE" id="PS51832"/>
    </source>
</evidence>
<protein>
    <submittedName>
        <fullName evidence="3">Putative PAS/PAC sensor protein</fullName>
    </submittedName>
</protein>
<accession>F0RN45</accession>
<dbReference type="STRING" id="693977.Deipr_1031"/>
<dbReference type="Gene3D" id="1.10.3210.10">
    <property type="entry name" value="Hypothetical protein af1432"/>
    <property type="match status" value="1"/>
</dbReference>
<dbReference type="eggNOG" id="COG3437">
    <property type="taxonomic scope" value="Bacteria"/>
</dbReference>
<dbReference type="NCBIfam" id="TIGR00229">
    <property type="entry name" value="sensory_box"/>
    <property type="match status" value="1"/>
</dbReference>
<dbReference type="InterPro" id="IPR052020">
    <property type="entry name" value="Cyclic_di-GMP/3'3'-cGAMP_PDE"/>
</dbReference>